<dbReference type="AlphaFoldDB" id="A0A914AA60"/>
<sequence length="262" mass="28673">MQPCSVSKTIFFATVTLILSVFDSYAITSETLPGTRRADAILGDPDDTIFSGHAYRRIVGKSRLHCGATCAGNATGCLSFNYCHDTKVCELNSAGAAQHRQDLIHAEGCNYYDTSTRSVCGMVTDTTYYYRYLPSAVDVRRLEFWVQASHDAHVSLSPALPADPDELYEIVFGSGFNQWADIRRCALCPSEVDVPAPGVVSGSQFRGFWVTFDLHTGLLAAGREGQVTPIMQWVDPAPLDVKYVGFSTGWGSTGIFRYSCSM</sequence>
<feature type="chain" id="PRO_5037424686" description="Farnesoic acid O-methyl transferase domain-containing protein" evidence="1">
    <location>
        <begin position="27"/>
        <end position="262"/>
    </location>
</feature>
<evidence type="ECO:0000256" key="1">
    <source>
        <dbReference type="SAM" id="SignalP"/>
    </source>
</evidence>
<dbReference type="Pfam" id="PF12248">
    <property type="entry name" value="Methyltransf_FA"/>
    <property type="match status" value="1"/>
</dbReference>
<evidence type="ECO:0008006" key="6">
    <source>
        <dbReference type="Google" id="ProtNLM"/>
    </source>
</evidence>
<accession>A0A914AA60</accession>
<organism evidence="4 5">
    <name type="scientific">Patiria miniata</name>
    <name type="common">Bat star</name>
    <name type="synonym">Asterina miniata</name>
    <dbReference type="NCBI Taxonomy" id="46514"/>
    <lineage>
        <taxon>Eukaryota</taxon>
        <taxon>Metazoa</taxon>
        <taxon>Echinodermata</taxon>
        <taxon>Eleutherozoa</taxon>
        <taxon>Asterozoa</taxon>
        <taxon>Asteroidea</taxon>
        <taxon>Valvatacea</taxon>
        <taxon>Valvatida</taxon>
        <taxon>Asterinidae</taxon>
        <taxon>Patiria</taxon>
    </lineage>
</organism>
<proteinExistence type="predicted"/>
<dbReference type="OMA" id="IFRYSCS"/>
<dbReference type="Pfam" id="PF00024">
    <property type="entry name" value="PAN_1"/>
    <property type="match status" value="1"/>
</dbReference>
<dbReference type="OrthoDB" id="2142040at2759"/>
<dbReference type="PANTHER" id="PTHR36695:SF12">
    <property type="entry name" value="AGAP008648-PA"/>
    <property type="match status" value="1"/>
</dbReference>
<evidence type="ECO:0000313" key="5">
    <source>
        <dbReference type="Proteomes" id="UP000887568"/>
    </source>
</evidence>
<evidence type="ECO:0000259" key="2">
    <source>
        <dbReference type="Pfam" id="PF00024"/>
    </source>
</evidence>
<feature type="signal peptide" evidence="1">
    <location>
        <begin position="1"/>
        <end position="26"/>
    </location>
</feature>
<dbReference type="Gene3D" id="3.50.4.10">
    <property type="entry name" value="Hepatocyte Growth Factor"/>
    <property type="match status" value="1"/>
</dbReference>
<dbReference type="Proteomes" id="UP000887568">
    <property type="component" value="Unplaced"/>
</dbReference>
<dbReference type="EnsemblMetazoa" id="XM_038204814.1">
    <property type="protein sequence ID" value="XP_038060742.1"/>
    <property type="gene ID" value="LOC119731612"/>
</dbReference>
<dbReference type="RefSeq" id="XP_038060742.1">
    <property type="nucleotide sequence ID" value="XM_038204814.1"/>
</dbReference>
<dbReference type="PANTHER" id="PTHR36695">
    <property type="entry name" value="AGAP008648-PA"/>
    <property type="match status" value="1"/>
</dbReference>
<name>A0A914AA60_PATMI</name>
<dbReference type="InterPro" id="IPR022041">
    <property type="entry name" value="Methyltransf_FA"/>
</dbReference>
<dbReference type="InterPro" id="IPR003609">
    <property type="entry name" value="Pan_app"/>
</dbReference>
<feature type="domain" description="Apple" evidence="2">
    <location>
        <begin position="50"/>
        <end position="113"/>
    </location>
</feature>
<dbReference type="GeneID" id="119731612"/>
<reference evidence="4" key="1">
    <citation type="submission" date="2022-11" db="UniProtKB">
        <authorList>
            <consortium name="EnsemblMetazoa"/>
        </authorList>
    </citation>
    <scope>IDENTIFICATION</scope>
</reference>
<evidence type="ECO:0000259" key="3">
    <source>
        <dbReference type="Pfam" id="PF12248"/>
    </source>
</evidence>
<protein>
    <recommendedName>
        <fullName evidence="6">Farnesoic acid O-methyl transferase domain-containing protein</fullName>
    </recommendedName>
</protein>
<evidence type="ECO:0000313" key="4">
    <source>
        <dbReference type="EnsemblMetazoa" id="XP_038060742.1"/>
    </source>
</evidence>
<dbReference type="SUPFAM" id="SSF57414">
    <property type="entry name" value="Hairpin loop containing domain-like"/>
    <property type="match status" value="1"/>
</dbReference>
<keyword evidence="5" id="KW-1185">Reference proteome</keyword>
<keyword evidence="1" id="KW-0732">Signal</keyword>
<feature type="domain" description="Farnesoic acid O-methyl transferase" evidence="3">
    <location>
        <begin position="126"/>
        <end position="262"/>
    </location>
</feature>